<reference evidence="3" key="1">
    <citation type="submission" date="2021-04" db="EMBL/GenBank/DDBJ databases">
        <authorList>
            <consortium name="Molecular Ecology Group"/>
        </authorList>
    </citation>
    <scope>NUCLEOTIDE SEQUENCE</scope>
</reference>
<gene>
    <name evidence="3" type="ORF">CUNI_LOCUS11965</name>
</gene>
<feature type="signal peptide" evidence="1">
    <location>
        <begin position="1"/>
        <end position="16"/>
    </location>
</feature>
<sequence length="143" mass="16050">LTVTLFLSMMVQSGLASCNTGTPPYDRVCFQFEEDPIAWFYAPDVCRLYADDLLKVDSPETIDFASIETGAKKRHAHWTEEEKSDLGIRAVTHNPDSVYIYTSLVSGKADDGTVLCKVLEVRGDQTWHEEPCLSSYNYVCEKG</sequence>
<accession>A0A8S3ZA05</accession>
<name>A0A8S3ZA05_9EUPU</name>
<dbReference type="EMBL" id="CAJHNH020002351">
    <property type="protein sequence ID" value="CAG5126407.1"/>
    <property type="molecule type" value="Genomic_DNA"/>
</dbReference>
<evidence type="ECO:0000313" key="3">
    <source>
        <dbReference type="EMBL" id="CAG5126407.1"/>
    </source>
</evidence>
<feature type="non-terminal residue" evidence="3">
    <location>
        <position position="143"/>
    </location>
</feature>
<dbReference type="InterPro" id="IPR016186">
    <property type="entry name" value="C-type_lectin-like/link_sf"/>
</dbReference>
<dbReference type="InterPro" id="IPR016187">
    <property type="entry name" value="CTDL_fold"/>
</dbReference>
<dbReference type="Proteomes" id="UP000678393">
    <property type="component" value="Unassembled WGS sequence"/>
</dbReference>
<feature type="domain" description="C-type lectin" evidence="2">
    <location>
        <begin position="25"/>
        <end position="141"/>
    </location>
</feature>
<dbReference type="CDD" id="cd00037">
    <property type="entry name" value="CLECT"/>
    <property type="match status" value="1"/>
</dbReference>
<comment type="caution">
    <text evidence="3">The sequence shown here is derived from an EMBL/GenBank/DDBJ whole genome shotgun (WGS) entry which is preliminary data.</text>
</comment>
<keyword evidence="4" id="KW-1185">Reference proteome</keyword>
<dbReference type="InterPro" id="IPR001304">
    <property type="entry name" value="C-type_lectin-like"/>
</dbReference>
<evidence type="ECO:0000259" key="2">
    <source>
        <dbReference type="PROSITE" id="PS50041"/>
    </source>
</evidence>
<dbReference type="AlphaFoldDB" id="A0A8S3ZA05"/>
<organism evidence="3 4">
    <name type="scientific">Candidula unifasciata</name>
    <dbReference type="NCBI Taxonomy" id="100452"/>
    <lineage>
        <taxon>Eukaryota</taxon>
        <taxon>Metazoa</taxon>
        <taxon>Spiralia</taxon>
        <taxon>Lophotrochozoa</taxon>
        <taxon>Mollusca</taxon>
        <taxon>Gastropoda</taxon>
        <taxon>Heterobranchia</taxon>
        <taxon>Euthyneura</taxon>
        <taxon>Panpulmonata</taxon>
        <taxon>Eupulmonata</taxon>
        <taxon>Stylommatophora</taxon>
        <taxon>Helicina</taxon>
        <taxon>Helicoidea</taxon>
        <taxon>Geomitridae</taxon>
        <taxon>Candidula</taxon>
    </lineage>
</organism>
<dbReference type="Pfam" id="PF00059">
    <property type="entry name" value="Lectin_C"/>
    <property type="match status" value="1"/>
</dbReference>
<keyword evidence="1" id="KW-0732">Signal</keyword>
<evidence type="ECO:0000313" key="4">
    <source>
        <dbReference type="Proteomes" id="UP000678393"/>
    </source>
</evidence>
<evidence type="ECO:0000256" key="1">
    <source>
        <dbReference type="SAM" id="SignalP"/>
    </source>
</evidence>
<feature type="non-terminal residue" evidence="3">
    <location>
        <position position="1"/>
    </location>
</feature>
<dbReference type="SUPFAM" id="SSF56436">
    <property type="entry name" value="C-type lectin-like"/>
    <property type="match status" value="1"/>
</dbReference>
<dbReference type="Gene3D" id="3.10.100.10">
    <property type="entry name" value="Mannose-Binding Protein A, subunit A"/>
    <property type="match status" value="1"/>
</dbReference>
<feature type="chain" id="PRO_5035873059" description="C-type lectin domain-containing protein" evidence="1">
    <location>
        <begin position="17"/>
        <end position="143"/>
    </location>
</feature>
<protein>
    <recommendedName>
        <fullName evidence="2">C-type lectin domain-containing protein</fullName>
    </recommendedName>
</protein>
<dbReference type="PROSITE" id="PS50041">
    <property type="entry name" value="C_TYPE_LECTIN_2"/>
    <property type="match status" value="1"/>
</dbReference>
<proteinExistence type="predicted"/>